<dbReference type="OrthoDB" id="9757947at2"/>
<dbReference type="RefSeq" id="WP_093407544.1">
    <property type="nucleotide sequence ID" value="NZ_FOVL01000006.1"/>
</dbReference>
<dbReference type="InterPro" id="IPR000601">
    <property type="entry name" value="PKD_dom"/>
</dbReference>
<organism evidence="2 3">
    <name type="scientific">Salegentibacter flavus</name>
    <dbReference type="NCBI Taxonomy" id="287099"/>
    <lineage>
        <taxon>Bacteria</taxon>
        <taxon>Pseudomonadati</taxon>
        <taxon>Bacteroidota</taxon>
        <taxon>Flavobacteriia</taxon>
        <taxon>Flavobacteriales</taxon>
        <taxon>Flavobacteriaceae</taxon>
        <taxon>Salegentibacter</taxon>
    </lineage>
</organism>
<name>A0A1I4ZJA0_9FLAO</name>
<dbReference type="InterPro" id="IPR035986">
    <property type="entry name" value="PKD_dom_sf"/>
</dbReference>
<dbReference type="Proteomes" id="UP000199153">
    <property type="component" value="Unassembled WGS sequence"/>
</dbReference>
<dbReference type="InterPro" id="IPR013783">
    <property type="entry name" value="Ig-like_fold"/>
</dbReference>
<dbReference type="Pfam" id="PF18911">
    <property type="entry name" value="PKD_4"/>
    <property type="match status" value="1"/>
</dbReference>
<evidence type="ECO:0000313" key="2">
    <source>
        <dbReference type="EMBL" id="SFN50341.1"/>
    </source>
</evidence>
<dbReference type="STRING" id="287099.SAMN05660413_01379"/>
<protein>
    <recommendedName>
        <fullName evidence="1">PKD domain-containing protein</fullName>
    </recommendedName>
</protein>
<proteinExistence type="predicted"/>
<reference evidence="2 3" key="1">
    <citation type="submission" date="2016-10" db="EMBL/GenBank/DDBJ databases">
        <authorList>
            <person name="de Groot N.N."/>
        </authorList>
    </citation>
    <scope>NUCLEOTIDE SEQUENCE [LARGE SCALE GENOMIC DNA]</scope>
    <source>
        <strain evidence="2 3">DSM 17794</strain>
    </source>
</reference>
<dbReference type="PROSITE" id="PS51257">
    <property type="entry name" value="PROKAR_LIPOPROTEIN"/>
    <property type="match status" value="1"/>
</dbReference>
<accession>A0A1I4ZJA0</accession>
<sequence>MKKNKWIPIVNILTLLLVVSCSKDEDTSSDTKAVFSYVADGFLVNFTNFSMNADEYLWDFDVDGATSTRRDPAYIFPEKGVYLVSLTASRGEESSTFVDTVRIIGPNIKIDGDFSDWEHVDYTFENPEDGGGTLLKVKTFASPNALNFYIEGTSEMNFAVMNFYLDTDNNTETGHTTWMYPAGSGAEFMGEGNFNPEDPGASSGAIYEYGGPGGSDWTWASVASFADAMQFAEFGTNEGNKAIEFSISRGVLGDMEGVVNFGLTESDSGWTQIGSIPVFQTPESEFAPFEL</sequence>
<gene>
    <name evidence="2" type="ORF">SAMN05660413_01379</name>
</gene>
<feature type="domain" description="PKD" evidence="1">
    <location>
        <begin position="51"/>
        <end position="102"/>
    </location>
</feature>
<evidence type="ECO:0000259" key="1">
    <source>
        <dbReference type="Pfam" id="PF18911"/>
    </source>
</evidence>
<dbReference type="CDD" id="cd00146">
    <property type="entry name" value="PKD"/>
    <property type="match status" value="1"/>
</dbReference>
<dbReference type="SUPFAM" id="SSF49299">
    <property type="entry name" value="PKD domain"/>
    <property type="match status" value="1"/>
</dbReference>
<dbReference type="AlphaFoldDB" id="A0A1I4ZJA0"/>
<dbReference type="EMBL" id="FOVL01000006">
    <property type="protein sequence ID" value="SFN50341.1"/>
    <property type="molecule type" value="Genomic_DNA"/>
</dbReference>
<dbReference type="Gene3D" id="2.60.40.10">
    <property type="entry name" value="Immunoglobulins"/>
    <property type="match status" value="1"/>
</dbReference>
<evidence type="ECO:0000313" key="3">
    <source>
        <dbReference type="Proteomes" id="UP000199153"/>
    </source>
</evidence>
<keyword evidence="3" id="KW-1185">Reference proteome</keyword>